<accession>A0A419PH39</accession>
<dbReference type="AlphaFoldDB" id="A0A419PH39"/>
<evidence type="ECO:0000313" key="1">
    <source>
        <dbReference type="EMBL" id="KAG5446516.1"/>
    </source>
</evidence>
<reference evidence="1 2" key="2">
    <citation type="journal article" date="2021" name="Genomics">
        <title>High-quality reference genome for Clonorchis sinensis.</title>
        <authorList>
            <person name="Young N.D."/>
            <person name="Stroehlein A.J."/>
            <person name="Kinkar L."/>
            <person name="Wang T."/>
            <person name="Sohn W.M."/>
            <person name="Chang B.C.H."/>
            <person name="Kaur P."/>
            <person name="Weisz D."/>
            <person name="Dudchenko O."/>
            <person name="Aiden E.L."/>
            <person name="Korhonen P.K."/>
            <person name="Gasser R.B."/>
        </authorList>
    </citation>
    <scope>NUCLEOTIDE SEQUENCE [LARGE SCALE GENOMIC DNA]</scope>
    <source>
        <strain evidence="1">Cs-k2</strain>
    </source>
</reference>
<reference evidence="1 2" key="1">
    <citation type="journal article" date="2018" name="Biotechnol. Adv.">
        <title>Improved genomic resources and new bioinformatic workflow for the carcinogenic parasite Clonorchis sinensis: Biotechnological implications.</title>
        <authorList>
            <person name="Wang D."/>
            <person name="Korhonen P.K."/>
            <person name="Gasser R.B."/>
            <person name="Young N.D."/>
        </authorList>
    </citation>
    <scope>NUCLEOTIDE SEQUENCE [LARGE SCALE GENOMIC DNA]</scope>
    <source>
        <strain evidence="1">Cs-k2</strain>
    </source>
</reference>
<dbReference type="Proteomes" id="UP000286415">
    <property type="component" value="Unassembled WGS sequence"/>
</dbReference>
<sequence>MFQFLRYPRYHDTCIFVMRYANVFANECISLSLQCKSFGCSLLLVPICHATRRTQEGGDAARLPKPRQGSREAETGFEPRALRSPLVDLVQIEMAQWLEGESTDRKVLVWTRPLPLDFSCLGLDNLAVSKASCFIRVAWQSGTEKVLQLDCFLL</sequence>
<keyword evidence="2" id="KW-1185">Reference proteome</keyword>
<name>A0A419PH39_CLOSI</name>
<dbReference type="InParanoid" id="A0A419PH39"/>
<gene>
    <name evidence="1" type="ORF">CSKR_101480</name>
</gene>
<protein>
    <submittedName>
        <fullName evidence="1">Uncharacterized protein</fullName>
    </submittedName>
</protein>
<comment type="caution">
    <text evidence="1">The sequence shown here is derived from an EMBL/GenBank/DDBJ whole genome shotgun (WGS) entry which is preliminary data.</text>
</comment>
<organism evidence="1 2">
    <name type="scientific">Clonorchis sinensis</name>
    <name type="common">Chinese liver fluke</name>
    <dbReference type="NCBI Taxonomy" id="79923"/>
    <lineage>
        <taxon>Eukaryota</taxon>
        <taxon>Metazoa</taxon>
        <taxon>Spiralia</taxon>
        <taxon>Lophotrochozoa</taxon>
        <taxon>Platyhelminthes</taxon>
        <taxon>Trematoda</taxon>
        <taxon>Digenea</taxon>
        <taxon>Opisthorchiida</taxon>
        <taxon>Opisthorchiata</taxon>
        <taxon>Opisthorchiidae</taxon>
        <taxon>Clonorchis</taxon>
    </lineage>
</organism>
<proteinExistence type="predicted"/>
<dbReference type="EMBL" id="NIRI02000056">
    <property type="protein sequence ID" value="KAG5446516.1"/>
    <property type="molecule type" value="Genomic_DNA"/>
</dbReference>
<evidence type="ECO:0000313" key="2">
    <source>
        <dbReference type="Proteomes" id="UP000286415"/>
    </source>
</evidence>